<evidence type="ECO:0000256" key="3">
    <source>
        <dbReference type="ARBA" id="ARBA00022692"/>
    </source>
</evidence>
<feature type="transmembrane region" description="Helical" evidence="6">
    <location>
        <begin position="66"/>
        <end position="91"/>
    </location>
</feature>
<feature type="transmembrane region" description="Helical" evidence="6">
    <location>
        <begin position="121"/>
        <end position="144"/>
    </location>
</feature>
<name>X1KJI5_9ZZZZ</name>
<keyword evidence="3 6" id="KW-0812">Transmembrane</keyword>
<dbReference type="GO" id="GO:0005886">
    <property type="term" value="C:plasma membrane"/>
    <property type="evidence" value="ECO:0007669"/>
    <property type="project" value="UniProtKB-SubCell"/>
</dbReference>
<accession>X1KJI5</accession>
<keyword evidence="2" id="KW-1003">Cell membrane</keyword>
<dbReference type="EMBL" id="BARV01004783">
    <property type="protein sequence ID" value="GAI07212.1"/>
    <property type="molecule type" value="Genomic_DNA"/>
</dbReference>
<dbReference type="PANTHER" id="PTHR33932:SF4">
    <property type="entry name" value="NA(+)_H(+) ANTIPORTER SUBUNIT B"/>
    <property type="match status" value="1"/>
</dbReference>
<feature type="transmembrane region" description="Helical" evidence="6">
    <location>
        <begin position="35"/>
        <end position="54"/>
    </location>
</feature>
<dbReference type="InterPro" id="IPR050622">
    <property type="entry name" value="CPA3_antiporter_subunitB"/>
</dbReference>
<comment type="caution">
    <text evidence="8">The sequence shown here is derived from an EMBL/GenBank/DDBJ whole genome shotgun (WGS) entry which is preliminary data.</text>
</comment>
<proteinExistence type="predicted"/>
<gene>
    <name evidence="8" type="ORF">S06H3_10360</name>
</gene>
<evidence type="ECO:0000259" key="7">
    <source>
        <dbReference type="Pfam" id="PF04039"/>
    </source>
</evidence>
<evidence type="ECO:0000256" key="6">
    <source>
        <dbReference type="SAM" id="Phobius"/>
    </source>
</evidence>
<dbReference type="InterPro" id="IPR007182">
    <property type="entry name" value="MnhB"/>
</dbReference>
<evidence type="ECO:0000313" key="8">
    <source>
        <dbReference type="EMBL" id="GAI07212.1"/>
    </source>
</evidence>
<reference evidence="8" key="1">
    <citation type="journal article" date="2014" name="Front. Microbiol.">
        <title>High frequency of phylogenetically diverse reductive dehalogenase-homologous genes in deep subseafloor sedimentary metagenomes.</title>
        <authorList>
            <person name="Kawai M."/>
            <person name="Futagami T."/>
            <person name="Toyoda A."/>
            <person name="Takaki Y."/>
            <person name="Nishi S."/>
            <person name="Hori S."/>
            <person name="Arai W."/>
            <person name="Tsubouchi T."/>
            <person name="Morono Y."/>
            <person name="Uchiyama I."/>
            <person name="Ito T."/>
            <person name="Fujiyama A."/>
            <person name="Inagaki F."/>
            <person name="Takami H."/>
        </authorList>
    </citation>
    <scope>NUCLEOTIDE SEQUENCE</scope>
    <source>
        <strain evidence="8">Expedition CK06-06</strain>
    </source>
</reference>
<dbReference type="AlphaFoldDB" id="X1KJI5"/>
<evidence type="ECO:0000256" key="4">
    <source>
        <dbReference type="ARBA" id="ARBA00022989"/>
    </source>
</evidence>
<protein>
    <recommendedName>
        <fullName evidence="7">Na+/H+ antiporter MnhB subunit-related protein domain-containing protein</fullName>
    </recommendedName>
</protein>
<organism evidence="8">
    <name type="scientific">marine sediment metagenome</name>
    <dbReference type="NCBI Taxonomy" id="412755"/>
    <lineage>
        <taxon>unclassified sequences</taxon>
        <taxon>metagenomes</taxon>
        <taxon>ecological metagenomes</taxon>
    </lineage>
</organism>
<dbReference type="Pfam" id="PF04039">
    <property type="entry name" value="MnhB"/>
    <property type="match status" value="1"/>
</dbReference>
<dbReference type="NCBIfam" id="NF006248">
    <property type="entry name" value="PRK08386.1"/>
    <property type="match status" value="1"/>
</dbReference>
<keyword evidence="5 6" id="KW-0472">Membrane</keyword>
<dbReference type="PANTHER" id="PTHR33932">
    <property type="entry name" value="NA(+)/H(+) ANTIPORTER SUBUNIT B"/>
    <property type="match status" value="1"/>
</dbReference>
<keyword evidence="4 6" id="KW-1133">Transmembrane helix</keyword>
<sequence length="149" mass="15447">MSKIVRTISNLLILFILTFGLYVIMHGHMTPGGGFPGGAVVASGIALLIVAFGSHNVQKTLKEHHFAILNSIGLLIFIGLAFGGIGAAFFYNFLVGSPIFGHIPPYGPNPGDVWTGGSSTIMNIAVGIIVSAGLSAIVLVMALATGKER</sequence>
<evidence type="ECO:0000256" key="1">
    <source>
        <dbReference type="ARBA" id="ARBA00004651"/>
    </source>
</evidence>
<feature type="transmembrane region" description="Helical" evidence="6">
    <location>
        <begin position="12"/>
        <end position="29"/>
    </location>
</feature>
<feature type="domain" description="Na+/H+ antiporter MnhB subunit-related protein" evidence="7">
    <location>
        <begin position="4"/>
        <end position="135"/>
    </location>
</feature>
<comment type="subcellular location">
    <subcellularLocation>
        <location evidence="1">Cell membrane</location>
        <topology evidence="1">Multi-pass membrane protein</topology>
    </subcellularLocation>
</comment>
<evidence type="ECO:0000256" key="2">
    <source>
        <dbReference type="ARBA" id="ARBA00022475"/>
    </source>
</evidence>
<evidence type="ECO:0000256" key="5">
    <source>
        <dbReference type="ARBA" id="ARBA00023136"/>
    </source>
</evidence>